<dbReference type="InterPro" id="IPR050181">
    <property type="entry name" value="Cold_shock_domain"/>
</dbReference>
<dbReference type="CDD" id="cd04458">
    <property type="entry name" value="CSP_CDS"/>
    <property type="match status" value="1"/>
</dbReference>
<accession>A0ABX5VKF1</accession>
<dbReference type="PANTHER" id="PTHR11544">
    <property type="entry name" value="COLD SHOCK DOMAIN CONTAINING PROTEINS"/>
    <property type="match status" value="1"/>
</dbReference>
<dbReference type="SMART" id="SM00357">
    <property type="entry name" value="CSP"/>
    <property type="match status" value="1"/>
</dbReference>
<dbReference type="EMBL" id="CP040899">
    <property type="protein sequence ID" value="QDB78231.1"/>
    <property type="molecule type" value="Genomic_DNA"/>
</dbReference>
<evidence type="ECO:0000313" key="3">
    <source>
        <dbReference type="Proteomes" id="UP000313948"/>
    </source>
</evidence>
<gene>
    <name evidence="2" type="ORF">FE251_01700</name>
</gene>
<evidence type="ECO:0000259" key="1">
    <source>
        <dbReference type="PROSITE" id="PS51857"/>
    </source>
</evidence>
<evidence type="ECO:0000313" key="2">
    <source>
        <dbReference type="EMBL" id="QDB78231.1"/>
    </source>
</evidence>
<dbReference type="Proteomes" id="UP000313948">
    <property type="component" value="Chromosome"/>
</dbReference>
<dbReference type="PRINTS" id="PR00050">
    <property type="entry name" value="COLDSHOCK"/>
</dbReference>
<feature type="domain" description="CSD" evidence="1">
    <location>
        <begin position="1"/>
        <end position="64"/>
    </location>
</feature>
<dbReference type="SUPFAM" id="SSF50249">
    <property type="entry name" value="Nucleic acid-binding proteins"/>
    <property type="match status" value="1"/>
</dbReference>
<sequence>MPTGKVKWFDQDRGFGFITADDGDQVFLHASALPADNPNPKPGTKVEFGVADGRKGPSALSVRLLEPPPSVVRAQRRPAEDMVPIVEDLIRELDRASADLRRGRYPDGTRGTKLAQVLRVLADQFDA</sequence>
<dbReference type="Gene3D" id="2.40.50.140">
    <property type="entry name" value="Nucleic acid-binding proteins"/>
    <property type="match status" value="1"/>
</dbReference>
<protein>
    <submittedName>
        <fullName evidence="2">Cold shock domain-containing protein</fullName>
    </submittedName>
</protein>
<dbReference type="InterPro" id="IPR012340">
    <property type="entry name" value="NA-bd_OB-fold"/>
</dbReference>
<dbReference type="RefSeq" id="WP_139073443.1">
    <property type="nucleotide sequence ID" value="NZ_CP040899.1"/>
</dbReference>
<dbReference type="PROSITE" id="PS51857">
    <property type="entry name" value="CSD_2"/>
    <property type="match status" value="1"/>
</dbReference>
<dbReference type="InterPro" id="IPR002059">
    <property type="entry name" value="CSP_DNA-bd"/>
</dbReference>
<reference evidence="2 3" key="1">
    <citation type="submission" date="2019-05" db="EMBL/GenBank/DDBJ databases">
        <title>Georgenia *** sp. nov., and Georgenia *** sp. nov., isolated from the intestinal contents of plateau pika (Ochotona curzoniae) in the Qinghai-Tibet plateau of China.</title>
        <authorList>
            <person name="Tian Z."/>
        </authorList>
    </citation>
    <scope>NUCLEOTIDE SEQUENCE [LARGE SCALE GENOMIC DNA]</scope>
    <source>
        <strain evidence="2 3">Z294</strain>
    </source>
</reference>
<keyword evidence="3" id="KW-1185">Reference proteome</keyword>
<proteinExistence type="predicted"/>
<dbReference type="InterPro" id="IPR011129">
    <property type="entry name" value="CSD"/>
</dbReference>
<dbReference type="Pfam" id="PF00313">
    <property type="entry name" value="CSD"/>
    <property type="match status" value="1"/>
</dbReference>
<organism evidence="2 3">
    <name type="scientific">Georgenia wutianyii</name>
    <dbReference type="NCBI Taxonomy" id="2585135"/>
    <lineage>
        <taxon>Bacteria</taxon>
        <taxon>Bacillati</taxon>
        <taxon>Actinomycetota</taxon>
        <taxon>Actinomycetes</taxon>
        <taxon>Micrococcales</taxon>
        <taxon>Bogoriellaceae</taxon>
        <taxon>Georgenia</taxon>
    </lineage>
</organism>
<name>A0ABX5VKF1_9MICO</name>